<evidence type="ECO:0000313" key="3">
    <source>
        <dbReference type="Proteomes" id="UP000310108"/>
    </source>
</evidence>
<name>A0A4U6XA75_9PEZI</name>
<organism evidence="2 3">
    <name type="scientific">Colletotrichum tanaceti</name>
    <dbReference type="NCBI Taxonomy" id="1306861"/>
    <lineage>
        <taxon>Eukaryota</taxon>
        <taxon>Fungi</taxon>
        <taxon>Dikarya</taxon>
        <taxon>Ascomycota</taxon>
        <taxon>Pezizomycotina</taxon>
        <taxon>Sordariomycetes</taxon>
        <taxon>Hypocreomycetidae</taxon>
        <taxon>Glomerellales</taxon>
        <taxon>Glomerellaceae</taxon>
        <taxon>Colletotrichum</taxon>
        <taxon>Colletotrichum destructivum species complex</taxon>
    </lineage>
</organism>
<dbReference type="Proteomes" id="UP000310108">
    <property type="component" value="Unassembled WGS sequence"/>
</dbReference>
<comment type="caution">
    <text evidence="2">The sequence shown here is derived from an EMBL/GenBank/DDBJ whole genome shotgun (WGS) entry which is preliminary data.</text>
</comment>
<evidence type="ECO:0000256" key="1">
    <source>
        <dbReference type="SAM" id="MobiDB-lite"/>
    </source>
</evidence>
<keyword evidence="3" id="KW-1185">Reference proteome</keyword>
<accession>A0A4U6XA75</accession>
<feature type="compositionally biased region" description="Low complexity" evidence="1">
    <location>
        <begin position="43"/>
        <end position="52"/>
    </location>
</feature>
<reference evidence="2 3" key="1">
    <citation type="journal article" date="2019" name="PLoS ONE">
        <title>Comparative genome analysis indicates high evolutionary potential of pathogenicity genes in Colletotrichum tanaceti.</title>
        <authorList>
            <person name="Lelwala R.V."/>
            <person name="Korhonen P.K."/>
            <person name="Young N.D."/>
            <person name="Scott J.B."/>
            <person name="Ades P.A."/>
            <person name="Gasser R.B."/>
            <person name="Taylor P.W.J."/>
        </authorList>
    </citation>
    <scope>NUCLEOTIDE SEQUENCE [LARGE SCALE GENOMIC DNA]</scope>
    <source>
        <strain evidence="2">BRIP57314</strain>
    </source>
</reference>
<protein>
    <submittedName>
        <fullName evidence="2">Uncharacterized protein</fullName>
    </submittedName>
</protein>
<proteinExistence type="predicted"/>
<dbReference type="AlphaFoldDB" id="A0A4U6XA75"/>
<dbReference type="OrthoDB" id="4738706at2759"/>
<sequence>MHMESEDICERVKGVVLEGFDRNRRRGYKARSAAEWATRRTGRTSSGPSSRTCIATSRPKTGRSTSRAGRRDAKRSLPDDILLPQLEKETCLKIRRIAGGDLSEMKERELVAAIVQDIVLPRVRQSSEGGEQPAAASAAGFIHPTDVEGSFGTGPKSEKSLGAGMGGVVELVRLRCDLAADGTSGRSRWFCHSG</sequence>
<evidence type="ECO:0000313" key="2">
    <source>
        <dbReference type="EMBL" id="TKW51999.1"/>
    </source>
</evidence>
<feature type="region of interest" description="Disordered" evidence="1">
    <location>
        <begin position="26"/>
        <end position="76"/>
    </location>
</feature>
<feature type="compositionally biased region" description="Polar residues" evidence="1">
    <location>
        <begin position="53"/>
        <end position="67"/>
    </location>
</feature>
<gene>
    <name evidence="2" type="ORF">CTA1_13183</name>
</gene>
<dbReference type="EMBL" id="PJEX01000268">
    <property type="protein sequence ID" value="TKW51999.1"/>
    <property type="molecule type" value="Genomic_DNA"/>
</dbReference>